<evidence type="ECO:0000256" key="5">
    <source>
        <dbReference type="ARBA" id="ARBA00023136"/>
    </source>
</evidence>
<dbReference type="AlphaFoldDB" id="A0A8K0VEX2"/>
<keyword evidence="3 7" id="KW-0812">Transmembrane</keyword>
<dbReference type="Proteomes" id="UP000648908">
    <property type="component" value="Unassembled WGS sequence"/>
</dbReference>
<proteinExistence type="predicted"/>
<reference evidence="8" key="1">
    <citation type="submission" date="2021-01" db="EMBL/GenBank/DDBJ databases">
        <title>Tabrizicola alba sp. nov. a motile alkaliphilic bacterium isolated from a soda lake.</title>
        <authorList>
            <person name="Szuroczki S."/>
            <person name="Abbaszade G."/>
            <person name="Schumann P."/>
            <person name="Toth E."/>
        </authorList>
    </citation>
    <scope>NUCLEOTIDE SEQUENCE</scope>
    <source>
        <strain evidence="8">DMG-N-6</strain>
    </source>
</reference>
<feature type="transmembrane region" description="Helical" evidence="7">
    <location>
        <begin position="29"/>
        <end position="50"/>
    </location>
</feature>
<feature type="region of interest" description="Disordered" evidence="6">
    <location>
        <begin position="113"/>
        <end position="135"/>
    </location>
</feature>
<feature type="transmembrane region" description="Helical" evidence="7">
    <location>
        <begin position="57"/>
        <end position="76"/>
    </location>
</feature>
<feature type="transmembrane region" description="Helical" evidence="7">
    <location>
        <begin position="82"/>
        <end position="108"/>
    </location>
</feature>
<gene>
    <name evidence="8" type="ORF">JL811_12515</name>
</gene>
<dbReference type="Pfam" id="PF03788">
    <property type="entry name" value="LrgA"/>
    <property type="match status" value="1"/>
</dbReference>
<keyword evidence="4 7" id="KW-1133">Transmembrane helix</keyword>
<dbReference type="EMBL" id="JAESVN010000005">
    <property type="protein sequence ID" value="MBL4918042.1"/>
    <property type="molecule type" value="Genomic_DNA"/>
</dbReference>
<evidence type="ECO:0000256" key="7">
    <source>
        <dbReference type="SAM" id="Phobius"/>
    </source>
</evidence>
<evidence type="ECO:0000313" key="9">
    <source>
        <dbReference type="Proteomes" id="UP000648908"/>
    </source>
</evidence>
<evidence type="ECO:0000256" key="6">
    <source>
        <dbReference type="SAM" id="MobiDB-lite"/>
    </source>
</evidence>
<accession>A0A8K0VEX2</accession>
<keyword evidence="9" id="KW-1185">Reference proteome</keyword>
<dbReference type="PANTHER" id="PTHR33931:SF2">
    <property type="entry name" value="HOLIN-LIKE PROTEIN CIDA"/>
    <property type="match status" value="1"/>
</dbReference>
<evidence type="ECO:0000313" key="8">
    <source>
        <dbReference type="EMBL" id="MBL4918042.1"/>
    </source>
</evidence>
<comment type="caution">
    <text evidence="8">The sequence shown here is derived from an EMBL/GenBank/DDBJ whole genome shotgun (WGS) entry which is preliminary data.</text>
</comment>
<protein>
    <submittedName>
        <fullName evidence="8">CidA/LrgA family protein</fullName>
    </submittedName>
</protein>
<keyword evidence="2" id="KW-1003">Cell membrane</keyword>
<name>A0A8K0VEX2_9RHOB</name>
<keyword evidence="5 7" id="KW-0472">Membrane</keyword>
<organism evidence="8 9">
    <name type="scientific">Szabonella alba</name>
    <dbReference type="NCBI Taxonomy" id="2804194"/>
    <lineage>
        <taxon>Bacteria</taxon>
        <taxon>Pseudomonadati</taxon>
        <taxon>Pseudomonadota</taxon>
        <taxon>Alphaproteobacteria</taxon>
        <taxon>Rhodobacterales</taxon>
        <taxon>Paracoccaceae</taxon>
        <taxon>Szabonella</taxon>
    </lineage>
</organism>
<evidence type="ECO:0000256" key="1">
    <source>
        <dbReference type="ARBA" id="ARBA00004651"/>
    </source>
</evidence>
<evidence type="ECO:0000256" key="2">
    <source>
        <dbReference type="ARBA" id="ARBA00022475"/>
    </source>
</evidence>
<feature type="compositionally biased region" description="Low complexity" evidence="6">
    <location>
        <begin position="126"/>
        <end position="135"/>
    </location>
</feature>
<evidence type="ECO:0000256" key="3">
    <source>
        <dbReference type="ARBA" id="ARBA00022692"/>
    </source>
</evidence>
<dbReference type="PANTHER" id="PTHR33931">
    <property type="entry name" value="HOLIN-LIKE PROTEIN CIDA-RELATED"/>
    <property type="match status" value="1"/>
</dbReference>
<dbReference type="InterPro" id="IPR005538">
    <property type="entry name" value="LrgA/CidA"/>
</dbReference>
<evidence type="ECO:0000256" key="4">
    <source>
        <dbReference type="ARBA" id="ARBA00022989"/>
    </source>
</evidence>
<comment type="subcellular location">
    <subcellularLocation>
        <location evidence="1">Cell membrane</location>
        <topology evidence="1">Multi-pass membrane protein</topology>
    </subcellularLocation>
</comment>
<dbReference type="RefSeq" id="WP_202689039.1">
    <property type="nucleotide sequence ID" value="NZ_JAESVN010000005.1"/>
</dbReference>
<sequence length="135" mass="12969">MLNAILILLGCQLAGEATARSLGLPLPGPVLGLVLLLAGFALFPALPALMRPLASGLLAHLSLLFVPAGVGVIGHLDRLGGQGAVLLAALVVSTGLAIAAGALAFVAVSRLTEGPGSPGAPDDDPASGPASGAAS</sequence>
<dbReference type="GO" id="GO:0005886">
    <property type="term" value="C:plasma membrane"/>
    <property type="evidence" value="ECO:0007669"/>
    <property type="project" value="UniProtKB-SubCell"/>
</dbReference>